<evidence type="ECO:0000256" key="1">
    <source>
        <dbReference type="SAM" id="MobiDB-lite"/>
    </source>
</evidence>
<dbReference type="AlphaFoldDB" id="A0AA86N0B9"/>
<reference evidence="2" key="1">
    <citation type="submission" date="2022-10" db="EMBL/GenBank/DDBJ databases">
        <authorList>
            <person name="Koch H."/>
        </authorList>
    </citation>
    <scope>NUCLEOTIDE SEQUENCE</scope>
    <source>
        <strain evidence="2">DNF</strain>
    </source>
</reference>
<gene>
    <name evidence="2" type="ORF">DNFV4_02751</name>
</gene>
<evidence type="ECO:0000313" key="3">
    <source>
        <dbReference type="Proteomes" id="UP001179121"/>
    </source>
</evidence>
<name>A0AA86N0B9_9BACT</name>
<dbReference type="KEGG" id="nti:DNFV4_02751"/>
<evidence type="ECO:0000313" key="2">
    <source>
        <dbReference type="EMBL" id="CAI4032321.1"/>
    </source>
</evidence>
<protein>
    <submittedName>
        <fullName evidence="2">Uncharacterized protein</fullName>
    </submittedName>
</protein>
<sequence>MPGSEDFAREAAELRWAWINAEDSAERQRLLAMVADLRARQLARLANLRRRRQPTSRLPAQPAQLPPCDLLDDDDGEAGELIREEYQPAAGAKYQPGDTVIMRSLNGDLLGVVQEVFGGYRLAVAVEVFGQPAPLLVDPRQIRGHLPA</sequence>
<dbReference type="RefSeq" id="WP_289269055.1">
    <property type="nucleotide sequence ID" value="NZ_OX365700.1"/>
</dbReference>
<organism evidence="2 3">
    <name type="scientific">Nitrospira tepida</name>
    <dbReference type="NCBI Taxonomy" id="2973512"/>
    <lineage>
        <taxon>Bacteria</taxon>
        <taxon>Pseudomonadati</taxon>
        <taxon>Nitrospirota</taxon>
        <taxon>Nitrospiria</taxon>
        <taxon>Nitrospirales</taxon>
        <taxon>Nitrospiraceae</taxon>
        <taxon>Nitrospira</taxon>
    </lineage>
</organism>
<feature type="compositionally biased region" description="Low complexity" evidence="1">
    <location>
        <begin position="58"/>
        <end position="69"/>
    </location>
</feature>
<accession>A0AA86N0B9</accession>
<proteinExistence type="predicted"/>
<feature type="region of interest" description="Disordered" evidence="1">
    <location>
        <begin position="50"/>
        <end position="74"/>
    </location>
</feature>
<keyword evidence="3" id="KW-1185">Reference proteome</keyword>
<dbReference type="EMBL" id="OX365700">
    <property type="protein sequence ID" value="CAI4032321.1"/>
    <property type="molecule type" value="Genomic_DNA"/>
</dbReference>
<dbReference type="Proteomes" id="UP001179121">
    <property type="component" value="Chromosome"/>
</dbReference>